<dbReference type="InterPro" id="IPR001810">
    <property type="entry name" value="F-box_dom"/>
</dbReference>
<proteinExistence type="predicted"/>
<keyword evidence="3" id="KW-1185">Reference proteome</keyword>
<dbReference type="AlphaFoldDB" id="A0A9P6D7H6"/>
<evidence type="ECO:0000259" key="1">
    <source>
        <dbReference type="Pfam" id="PF12937"/>
    </source>
</evidence>
<dbReference type="EMBL" id="MU155134">
    <property type="protein sequence ID" value="KAF9485693.1"/>
    <property type="molecule type" value="Genomic_DNA"/>
</dbReference>
<name>A0A9P6D7H6_9AGAR</name>
<feature type="domain" description="F-box" evidence="1">
    <location>
        <begin position="155"/>
        <end position="210"/>
    </location>
</feature>
<evidence type="ECO:0000313" key="3">
    <source>
        <dbReference type="Proteomes" id="UP000807469"/>
    </source>
</evidence>
<accession>A0A9P6D7H6</accession>
<sequence>MYRDSLHSTSQQTVITVKRITVHQNLLHCHCTALCGNTSLQPFFLSTHNKLENMKSTRKKLMFATKDALTSTLLGVPKLKLPNSPVPRLLFSNVPPSDSETILAKAAIDEAREECNRIISEKEQQASERTLRLLNRQLKCAQDFIVQHQRVLSPIRRLPQEILQEIFLYFTSVESDTGFHLEKDTRWRVALVCRFWRAAAFSLSSIWTRLPTVHIDFFSYQQSGSRKLFVLNEFLRRSRDAPLDISIWGHSTISRPNYREDPVLPLLLGHSQRFGRLSMEIPFSGFNKLKSIKGRIPLLETLSLRIFAHRLSSNMDRTPLLDIFSIAPKLKVASVSGSGYVKELILPFPQLTQYETSSPTVSVHNSPHLHTLVLASEFFIQDIFQPTISGHPIVTLQNLSKLVIYGNFDDDQTTASRICLPAIAEVYIEATQTPTFCRRIYNSIGQSPGTCRLTKLDLRMQSYSSPNDLILLLQVTPALVDLRAGIFTEDSIWALTVTEGNVLVPRLERCAMLLHSDSVDYDMRLAIASFALVRCEIPRPDEGGQQNKDTPLQQLKVLEIHDLRAVSTLYKQEQFGWHDKESRLQQAYFELWSQCDLGECTNLAVLRLEVEKKCRFRTLHQQYNHNDHCWEETPQILDVMDSLTEIDKFKIRDLKSIISSNLHVFLQINFSNVGPLSDYARRIVQKWARSMGTIIQDLHWAPCGLLATEPLYLTYISDDHPIRSSADDAINLMMYGEDPKGFLSPFTTAASTPVSWPLERDLELESI</sequence>
<dbReference type="OrthoDB" id="3365698at2759"/>
<protein>
    <recommendedName>
        <fullName evidence="1">F-box domain-containing protein</fullName>
    </recommendedName>
</protein>
<evidence type="ECO:0000313" key="2">
    <source>
        <dbReference type="EMBL" id="KAF9485693.1"/>
    </source>
</evidence>
<dbReference type="Gene3D" id="1.20.1280.50">
    <property type="match status" value="1"/>
</dbReference>
<dbReference type="Proteomes" id="UP000807469">
    <property type="component" value="Unassembled WGS sequence"/>
</dbReference>
<comment type="caution">
    <text evidence="2">The sequence shown here is derived from an EMBL/GenBank/DDBJ whole genome shotgun (WGS) entry which is preliminary data.</text>
</comment>
<dbReference type="InterPro" id="IPR036047">
    <property type="entry name" value="F-box-like_dom_sf"/>
</dbReference>
<dbReference type="Pfam" id="PF12937">
    <property type="entry name" value="F-box-like"/>
    <property type="match status" value="1"/>
</dbReference>
<organism evidence="2 3">
    <name type="scientific">Pholiota conissans</name>
    <dbReference type="NCBI Taxonomy" id="109636"/>
    <lineage>
        <taxon>Eukaryota</taxon>
        <taxon>Fungi</taxon>
        <taxon>Dikarya</taxon>
        <taxon>Basidiomycota</taxon>
        <taxon>Agaricomycotina</taxon>
        <taxon>Agaricomycetes</taxon>
        <taxon>Agaricomycetidae</taxon>
        <taxon>Agaricales</taxon>
        <taxon>Agaricineae</taxon>
        <taxon>Strophariaceae</taxon>
        <taxon>Pholiota</taxon>
    </lineage>
</organism>
<gene>
    <name evidence="2" type="ORF">BDN70DRAFT_890001</name>
</gene>
<reference evidence="2" key="1">
    <citation type="submission" date="2020-11" db="EMBL/GenBank/DDBJ databases">
        <authorList>
            <consortium name="DOE Joint Genome Institute"/>
            <person name="Ahrendt S."/>
            <person name="Riley R."/>
            <person name="Andreopoulos W."/>
            <person name="Labutti K."/>
            <person name="Pangilinan J."/>
            <person name="Ruiz-Duenas F.J."/>
            <person name="Barrasa J.M."/>
            <person name="Sanchez-Garcia M."/>
            <person name="Camarero S."/>
            <person name="Miyauchi S."/>
            <person name="Serrano A."/>
            <person name="Linde D."/>
            <person name="Babiker R."/>
            <person name="Drula E."/>
            <person name="Ayuso-Fernandez I."/>
            <person name="Pacheco R."/>
            <person name="Padilla G."/>
            <person name="Ferreira P."/>
            <person name="Barriuso J."/>
            <person name="Kellner H."/>
            <person name="Castanera R."/>
            <person name="Alfaro M."/>
            <person name="Ramirez L."/>
            <person name="Pisabarro A.G."/>
            <person name="Kuo A."/>
            <person name="Tritt A."/>
            <person name="Lipzen A."/>
            <person name="He G."/>
            <person name="Yan M."/>
            <person name="Ng V."/>
            <person name="Cullen D."/>
            <person name="Martin F."/>
            <person name="Rosso M.-N."/>
            <person name="Henrissat B."/>
            <person name="Hibbett D."/>
            <person name="Martinez A.T."/>
            <person name="Grigoriev I.V."/>
        </authorList>
    </citation>
    <scope>NUCLEOTIDE SEQUENCE</scope>
    <source>
        <strain evidence="2">CIRM-BRFM 674</strain>
    </source>
</reference>
<dbReference type="SUPFAM" id="SSF81383">
    <property type="entry name" value="F-box domain"/>
    <property type="match status" value="1"/>
</dbReference>